<gene>
    <name evidence="2" type="ORF">DCM83_06030</name>
</gene>
<reference evidence="2" key="1">
    <citation type="submission" date="2018-04" db="EMBL/GenBank/DDBJ databases">
        <title>Genomes of Endosymbiotic and Endophytic Bradyrhizobium Publication status.</title>
        <authorList>
            <person name="Guha S."/>
            <person name="Jorrin B."/>
            <person name="Sarkar M."/>
            <person name="Poole P.S."/>
            <person name="DasGupta M."/>
        </authorList>
    </citation>
    <scope>NUCLEOTIDE SEQUENCE</scope>
    <source>
        <strain evidence="2">WBOS16</strain>
    </source>
</reference>
<dbReference type="RefSeq" id="WP_257179177.1">
    <property type="nucleotide sequence ID" value="NZ_CP028989.1"/>
</dbReference>
<dbReference type="EMBL" id="CP028989">
    <property type="protein sequence ID" value="UUO64813.1"/>
    <property type="molecule type" value="Genomic_DNA"/>
</dbReference>
<evidence type="ECO:0000313" key="3">
    <source>
        <dbReference type="Proteomes" id="UP001058872"/>
    </source>
</evidence>
<dbReference type="AlphaFoldDB" id="A0AAE9SRD0"/>
<keyword evidence="1" id="KW-0175">Coiled coil</keyword>
<name>A0AAE9SRD0_9BRAD</name>
<evidence type="ECO:0008006" key="4">
    <source>
        <dbReference type="Google" id="ProtNLM"/>
    </source>
</evidence>
<accession>A0AAE9SRD0</accession>
<organism evidence="2 3">
    <name type="scientific">Bradyrhizobium betae</name>
    <dbReference type="NCBI Taxonomy" id="244734"/>
    <lineage>
        <taxon>Bacteria</taxon>
        <taxon>Pseudomonadati</taxon>
        <taxon>Pseudomonadota</taxon>
        <taxon>Alphaproteobacteria</taxon>
        <taxon>Hyphomicrobiales</taxon>
        <taxon>Nitrobacteraceae</taxon>
        <taxon>Bradyrhizobium</taxon>
    </lineage>
</organism>
<evidence type="ECO:0000256" key="1">
    <source>
        <dbReference type="SAM" id="Coils"/>
    </source>
</evidence>
<protein>
    <recommendedName>
        <fullName evidence="4">Terminase small subunit</fullName>
    </recommendedName>
</protein>
<evidence type="ECO:0000313" key="2">
    <source>
        <dbReference type="EMBL" id="UUO64813.1"/>
    </source>
</evidence>
<proteinExistence type="predicted"/>
<feature type="coiled-coil region" evidence="1">
    <location>
        <begin position="100"/>
        <end position="127"/>
    </location>
</feature>
<dbReference type="Proteomes" id="UP001058872">
    <property type="component" value="Chromosome"/>
</dbReference>
<sequence>MAKTKYPEFESMEALPYTPVPHPDRTGPGATMTKQEFCRTFGIARYDLDRAIENGGPILKRGTQFEPWQIPAGDMLRWMIEDKAKTTADPDLSPLRRNQIKLILSQVEKLELKNAAARRELVTIDEAVTLYREEADVIRRHLRALPDAVAMALGALAESDPVGRRDSAVVARVIEDVVDDTLRAISGEEDSHVQAA</sequence>